<dbReference type="EMBL" id="JAQQAF010000004">
    <property type="protein sequence ID" value="KAJ8494110.1"/>
    <property type="molecule type" value="Genomic_DNA"/>
</dbReference>
<accession>A0AAV8RE01</accession>
<dbReference type="AlphaFoldDB" id="A0AAV8RE01"/>
<feature type="compositionally biased region" description="Basic residues" evidence="1">
    <location>
        <begin position="24"/>
        <end position="36"/>
    </location>
</feature>
<feature type="region of interest" description="Disordered" evidence="1">
    <location>
        <begin position="1"/>
        <end position="74"/>
    </location>
</feature>
<keyword evidence="3" id="KW-1185">Reference proteome</keyword>
<sequence length="108" mass="11698">MASAAPLSPRRSTVHAAAEVDCKQRRRRHGPARGRKKVDYASTRASHQSKRHTHPRKGTTYSTTSTKPIGGSGGTQLCYSGQAVGSKRYVAGSLVLESYVGNYTHVTR</sequence>
<dbReference type="Proteomes" id="UP001222027">
    <property type="component" value="Unassembled WGS sequence"/>
</dbReference>
<comment type="caution">
    <text evidence="2">The sequence shown here is derived from an EMBL/GenBank/DDBJ whole genome shotgun (WGS) entry which is preliminary data.</text>
</comment>
<organism evidence="2 3">
    <name type="scientific">Ensete ventricosum</name>
    <name type="common">Abyssinian banana</name>
    <name type="synonym">Musa ensete</name>
    <dbReference type="NCBI Taxonomy" id="4639"/>
    <lineage>
        <taxon>Eukaryota</taxon>
        <taxon>Viridiplantae</taxon>
        <taxon>Streptophyta</taxon>
        <taxon>Embryophyta</taxon>
        <taxon>Tracheophyta</taxon>
        <taxon>Spermatophyta</taxon>
        <taxon>Magnoliopsida</taxon>
        <taxon>Liliopsida</taxon>
        <taxon>Zingiberales</taxon>
        <taxon>Musaceae</taxon>
        <taxon>Ensete</taxon>
    </lineage>
</organism>
<reference evidence="2 3" key="1">
    <citation type="submission" date="2022-12" db="EMBL/GenBank/DDBJ databases">
        <title>Chromosome-scale assembly of the Ensete ventricosum genome.</title>
        <authorList>
            <person name="Dussert Y."/>
            <person name="Stocks J."/>
            <person name="Wendawek A."/>
            <person name="Woldeyes F."/>
            <person name="Nichols R.A."/>
            <person name="Borrell J.S."/>
        </authorList>
    </citation>
    <scope>NUCLEOTIDE SEQUENCE [LARGE SCALE GENOMIC DNA]</scope>
    <source>
        <strain evidence="3">cv. Maze</strain>
        <tissue evidence="2">Seeds</tissue>
    </source>
</reference>
<proteinExistence type="predicted"/>
<evidence type="ECO:0000313" key="3">
    <source>
        <dbReference type="Proteomes" id="UP001222027"/>
    </source>
</evidence>
<evidence type="ECO:0000256" key="1">
    <source>
        <dbReference type="SAM" id="MobiDB-lite"/>
    </source>
</evidence>
<gene>
    <name evidence="2" type="ORF">OPV22_015831</name>
</gene>
<name>A0AAV8RE01_ENSVE</name>
<protein>
    <submittedName>
        <fullName evidence="2">Uncharacterized protein</fullName>
    </submittedName>
</protein>
<feature type="compositionally biased region" description="Basic residues" evidence="1">
    <location>
        <begin position="47"/>
        <end position="57"/>
    </location>
</feature>
<evidence type="ECO:0000313" key="2">
    <source>
        <dbReference type="EMBL" id="KAJ8494110.1"/>
    </source>
</evidence>